<proteinExistence type="predicted"/>
<sequence>MEFWRWAVEDEGFGVIGAAVAFKVECDAASGEEDGRGSESLADVCVLCLWTLKMRVRIEVAFENVVVKTDSSHRGLDDWIGLGVVVTFFRFLPKLGFRML</sequence>
<dbReference type="Gramene" id="Kaladp0039s0469.1.v1.1">
    <property type="protein sequence ID" value="Kaladp0039s0469.1.v1.1"/>
    <property type="gene ID" value="Kaladp0039s0469.v1.1"/>
</dbReference>
<evidence type="ECO:0000313" key="1">
    <source>
        <dbReference type="EnsemblPlants" id="Kaladp0039s0469.1.v1.1"/>
    </source>
</evidence>
<dbReference type="Proteomes" id="UP000594263">
    <property type="component" value="Unplaced"/>
</dbReference>
<name>A0A7N0TKV5_KALFE</name>
<dbReference type="EnsemblPlants" id="Kaladp0039s0469.1.v1.1">
    <property type="protein sequence ID" value="Kaladp0039s0469.1.v1.1"/>
    <property type="gene ID" value="Kaladp0039s0469.v1.1"/>
</dbReference>
<keyword evidence="2" id="KW-1185">Reference proteome</keyword>
<organism evidence="1 2">
    <name type="scientific">Kalanchoe fedtschenkoi</name>
    <name type="common">Lavender scallops</name>
    <name type="synonym">South American air plant</name>
    <dbReference type="NCBI Taxonomy" id="63787"/>
    <lineage>
        <taxon>Eukaryota</taxon>
        <taxon>Viridiplantae</taxon>
        <taxon>Streptophyta</taxon>
        <taxon>Embryophyta</taxon>
        <taxon>Tracheophyta</taxon>
        <taxon>Spermatophyta</taxon>
        <taxon>Magnoliopsida</taxon>
        <taxon>eudicotyledons</taxon>
        <taxon>Gunneridae</taxon>
        <taxon>Pentapetalae</taxon>
        <taxon>Saxifragales</taxon>
        <taxon>Crassulaceae</taxon>
        <taxon>Kalanchoe</taxon>
    </lineage>
</organism>
<reference evidence="1" key="1">
    <citation type="submission" date="2021-01" db="UniProtKB">
        <authorList>
            <consortium name="EnsemblPlants"/>
        </authorList>
    </citation>
    <scope>IDENTIFICATION</scope>
</reference>
<dbReference type="AlphaFoldDB" id="A0A7N0TKV5"/>
<protein>
    <submittedName>
        <fullName evidence="1">Uncharacterized protein</fullName>
    </submittedName>
</protein>
<accession>A0A7N0TKV5</accession>
<evidence type="ECO:0000313" key="2">
    <source>
        <dbReference type="Proteomes" id="UP000594263"/>
    </source>
</evidence>